<dbReference type="Gramene" id="A07p03430.2_BraZ1">
    <property type="protein sequence ID" value="A07p03430.2_BraZ1.CDS.1"/>
    <property type="gene ID" value="A07g03430.2_BraZ1"/>
</dbReference>
<feature type="non-terminal residue" evidence="3">
    <location>
        <position position="57"/>
    </location>
</feature>
<gene>
    <name evidence="3" type="ORF">BRAA07T28086Z</name>
    <name evidence="2" type="ORF">BRAPAZ1V2_A07P03430.2</name>
</gene>
<reference evidence="3" key="1">
    <citation type="submission" date="2018-11" db="EMBL/GenBank/DDBJ databases">
        <authorList>
            <consortium name="Genoscope - CEA"/>
            <person name="William W."/>
        </authorList>
    </citation>
    <scope>NUCLEOTIDE SEQUENCE</scope>
</reference>
<dbReference type="Proteomes" id="UP000694005">
    <property type="component" value="Chromosome A07"/>
</dbReference>
<proteinExistence type="predicted"/>
<feature type="region of interest" description="Disordered" evidence="1">
    <location>
        <begin position="1"/>
        <end position="57"/>
    </location>
</feature>
<dbReference type="EMBL" id="LS974623">
    <property type="protein sequence ID" value="CAG7900699.1"/>
    <property type="molecule type" value="Genomic_DNA"/>
</dbReference>
<dbReference type="AlphaFoldDB" id="A0A3P6B584"/>
<name>A0A3P6B584_BRACM</name>
<feature type="non-terminal residue" evidence="3">
    <location>
        <position position="1"/>
    </location>
</feature>
<protein>
    <submittedName>
        <fullName evidence="2">Uncharacterized protein</fullName>
    </submittedName>
</protein>
<sequence>KSDKPTLHVKDTCQPKNSKGTRVTLAATATERDPTPRITSTEMKNHRELRRNTPESE</sequence>
<evidence type="ECO:0000313" key="2">
    <source>
        <dbReference type="EMBL" id="CAG7900699.1"/>
    </source>
</evidence>
<dbReference type="EMBL" id="LR031574">
    <property type="protein sequence ID" value="VDC95583.1"/>
    <property type="molecule type" value="Genomic_DNA"/>
</dbReference>
<evidence type="ECO:0000256" key="1">
    <source>
        <dbReference type="SAM" id="MobiDB-lite"/>
    </source>
</evidence>
<feature type="compositionally biased region" description="Basic and acidic residues" evidence="1">
    <location>
        <begin position="43"/>
        <end position="57"/>
    </location>
</feature>
<evidence type="ECO:0000313" key="3">
    <source>
        <dbReference type="EMBL" id="VDC95583.1"/>
    </source>
</evidence>
<accession>A0A3P6B584</accession>
<feature type="compositionally biased region" description="Basic and acidic residues" evidence="1">
    <location>
        <begin position="1"/>
        <end position="13"/>
    </location>
</feature>
<organism evidence="3">
    <name type="scientific">Brassica campestris</name>
    <name type="common">Field mustard</name>
    <dbReference type="NCBI Taxonomy" id="3711"/>
    <lineage>
        <taxon>Eukaryota</taxon>
        <taxon>Viridiplantae</taxon>
        <taxon>Streptophyta</taxon>
        <taxon>Embryophyta</taxon>
        <taxon>Tracheophyta</taxon>
        <taxon>Spermatophyta</taxon>
        <taxon>Magnoliopsida</taxon>
        <taxon>eudicotyledons</taxon>
        <taxon>Gunneridae</taxon>
        <taxon>Pentapetalae</taxon>
        <taxon>rosids</taxon>
        <taxon>malvids</taxon>
        <taxon>Brassicales</taxon>
        <taxon>Brassicaceae</taxon>
        <taxon>Brassiceae</taxon>
        <taxon>Brassica</taxon>
    </lineage>
</organism>